<dbReference type="EMBL" id="JAPFFF010000024">
    <property type="protein sequence ID" value="KAK8850021.1"/>
    <property type="molecule type" value="Genomic_DNA"/>
</dbReference>
<dbReference type="SUPFAM" id="SSF69360">
    <property type="entry name" value="Cell wall binding repeat"/>
    <property type="match status" value="1"/>
</dbReference>
<dbReference type="InterPro" id="IPR052159">
    <property type="entry name" value="Competence_DNA_uptake"/>
</dbReference>
<evidence type="ECO:0000256" key="4">
    <source>
        <dbReference type="ARBA" id="ARBA00022801"/>
    </source>
</evidence>
<proteinExistence type="predicted"/>
<name>A0ABR2GLK6_9EUKA</name>
<keyword evidence="9" id="KW-1185">Reference proteome</keyword>
<dbReference type="PROSITE" id="PS51170">
    <property type="entry name" value="CW"/>
    <property type="match status" value="2"/>
</dbReference>
<keyword evidence="2" id="KW-0479">Metal-binding</keyword>
<keyword evidence="3" id="KW-0677">Repeat</keyword>
<reference evidence="7 9" key="1">
    <citation type="submission" date="2024-04" db="EMBL/GenBank/DDBJ databases">
        <title>Tritrichomonas musculus Genome.</title>
        <authorList>
            <person name="Alves-Ferreira E."/>
            <person name="Grigg M."/>
            <person name="Lorenzi H."/>
            <person name="Galac M."/>
        </authorList>
    </citation>
    <scope>NUCLEOTIDE SEQUENCE [LARGE SCALE GENOMIC DNA]</scope>
    <source>
        <strain evidence="7 9">EAF2021</strain>
    </source>
</reference>
<dbReference type="InterPro" id="IPR001018">
    <property type="entry name" value="Beta-lactamase_class-B_CS"/>
</dbReference>
<evidence type="ECO:0000313" key="9">
    <source>
        <dbReference type="Proteomes" id="UP001470230"/>
    </source>
</evidence>
<dbReference type="PANTHER" id="PTHR30619:SF7">
    <property type="entry name" value="BETA-LACTAMASE DOMAIN PROTEIN"/>
    <property type="match status" value="1"/>
</dbReference>
<comment type="cofactor">
    <cofactor evidence="1">
        <name>Zn(2+)</name>
        <dbReference type="ChEBI" id="CHEBI:29105"/>
    </cofactor>
</comment>
<protein>
    <recommendedName>
        <fullName evidence="6">Metallo-beta-lactamase domain-containing protein</fullName>
    </recommendedName>
</protein>
<evidence type="ECO:0000256" key="2">
    <source>
        <dbReference type="ARBA" id="ARBA00022723"/>
    </source>
</evidence>
<evidence type="ECO:0000256" key="1">
    <source>
        <dbReference type="ARBA" id="ARBA00001947"/>
    </source>
</evidence>
<organism evidence="7 9">
    <name type="scientific">Tritrichomonas musculus</name>
    <dbReference type="NCBI Taxonomy" id="1915356"/>
    <lineage>
        <taxon>Eukaryota</taxon>
        <taxon>Metamonada</taxon>
        <taxon>Parabasalia</taxon>
        <taxon>Tritrichomonadida</taxon>
        <taxon>Tritrichomonadidae</taxon>
        <taxon>Tritrichomonas</taxon>
    </lineage>
</organism>
<evidence type="ECO:0000313" key="7">
    <source>
        <dbReference type="EMBL" id="KAK8834817.1"/>
    </source>
</evidence>
<feature type="domain" description="Metallo-beta-lactamase" evidence="6">
    <location>
        <begin position="10"/>
        <end position="93"/>
    </location>
</feature>
<dbReference type="InterPro" id="IPR001279">
    <property type="entry name" value="Metallo-B-lactamas"/>
</dbReference>
<dbReference type="SUPFAM" id="SSF56281">
    <property type="entry name" value="Metallo-hydrolase/oxidoreductase"/>
    <property type="match status" value="1"/>
</dbReference>
<keyword evidence="4" id="KW-0378">Hydrolase</keyword>
<dbReference type="InterPro" id="IPR036866">
    <property type="entry name" value="RibonucZ/Hydroxyglut_hydro"/>
</dbReference>
<sequence>MNRIHFLSTGVSDSFIIESNGHYGLIDSSFPDDNIIRENVNTVINYLNQYKIKTLDFIIATHSHSDHIGGMPMIANSGFVTHNTVYYYRPYTGTNEDEAHPEWENSKYCQKAVNSMKAKKAKLIDVNDQKIKIHFNDFFIELFNTESKPIQPFENNNSIGALISHGKTKIFMASDIESTFSNKISSQIGKVDILKANHHGNSGLSFSYLKTLQPKYVVVPNKEIGSHFSPVAAYLRSINCKIFCTGQKKDSIILKVNENGYEFENINVSESYEEHGNGFYKWEKDWFYLDNGNFVKGWYKINWSQGTNWFYFDENGAMLTGWHQLDWSQGKDWFYFDEHGAMVTGLRQLDWSQGKDWFYFDEHGAMQTGTIKIELDGIENVLVLDDKNGNMIKRYQEVQTT</sequence>
<dbReference type="InterPro" id="IPR018337">
    <property type="entry name" value="Cell_wall/Cho-bd_repeat"/>
</dbReference>
<evidence type="ECO:0000256" key="3">
    <source>
        <dbReference type="ARBA" id="ARBA00022737"/>
    </source>
</evidence>
<evidence type="ECO:0000259" key="6">
    <source>
        <dbReference type="Pfam" id="PF00753"/>
    </source>
</evidence>
<comment type="caution">
    <text evidence="7">The sequence shown here is derived from an EMBL/GenBank/DDBJ whole genome shotgun (WGS) entry which is preliminary data.</text>
</comment>
<dbReference type="PROSITE" id="PS00743">
    <property type="entry name" value="BETA_LACTAMASE_B_1"/>
    <property type="match status" value="1"/>
</dbReference>
<evidence type="ECO:0000313" key="8">
    <source>
        <dbReference type="EMBL" id="KAK8850021.1"/>
    </source>
</evidence>
<dbReference type="Gene3D" id="3.60.15.10">
    <property type="entry name" value="Ribonuclease Z/Hydroxyacylglutathione hydrolase-like"/>
    <property type="match status" value="1"/>
</dbReference>
<gene>
    <name evidence="8" type="ORF">M9Y10_018132</name>
    <name evidence="7" type="ORF">M9Y10_024195</name>
</gene>
<evidence type="ECO:0000256" key="5">
    <source>
        <dbReference type="ARBA" id="ARBA00022833"/>
    </source>
</evidence>
<dbReference type="Pfam" id="PF00753">
    <property type="entry name" value="Lactamase_B"/>
    <property type="match status" value="1"/>
</dbReference>
<dbReference type="EMBL" id="JAPFFF010000296">
    <property type="protein sequence ID" value="KAK8834817.1"/>
    <property type="molecule type" value="Genomic_DNA"/>
</dbReference>
<dbReference type="PANTHER" id="PTHR30619">
    <property type="entry name" value="DNA INTERNALIZATION/COMPETENCE PROTEIN COMEC/REC2"/>
    <property type="match status" value="1"/>
</dbReference>
<dbReference type="Proteomes" id="UP001470230">
    <property type="component" value="Unassembled WGS sequence"/>
</dbReference>
<accession>A0ABR2GLK6</accession>
<dbReference type="Gene3D" id="2.10.270.10">
    <property type="entry name" value="Cholin Binding"/>
    <property type="match status" value="2"/>
</dbReference>
<keyword evidence="5" id="KW-0862">Zinc</keyword>